<dbReference type="AlphaFoldDB" id="A0A1X2GV07"/>
<feature type="transmembrane region" description="Helical" evidence="1">
    <location>
        <begin position="85"/>
        <end position="102"/>
    </location>
</feature>
<evidence type="ECO:0000313" key="3">
    <source>
        <dbReference type="EMBL" id="ORX61860.1"/>
    </source>
</evidence>
<feature type="domain" description="Abscisic acid G-protein coupled receptor-like" evidence="2">
    <location>
        <begin position="17"/>
        <end position="189"/>
    </location>
</feature>
<dbReference type="EMBL" id="MCGT01000002">
    <property type="protein sequence ID" value="ORX61860.1"/>
    <property type="molecule type" value="Genomic_DNA"/>
</dbReference>
<gene>
    <name evidence="3" type="ORF">DM01DRAFT_319535</name>
</gene>
<dbReference type="OrthoDB" id="264392at2759"/>
<feature type="transmembrane region" description="Helical" evidence="1">
    <location>
        <begin position="123"/>
        <end position="146"/>
    </location>
</feature>
<keyword evidence="1" id="KW-0812">Transmembrane</keyword>
<keyword evidence="4" id="KW-1185">Reference proteome</keyword>
<dbReference type="Pfam" id="PF12430">
    <property type="entry name" value="ABA_GPCR"/>
    <property type="match status" value="1"/>
</dbReference>
<dbReference type="STRING" id="101127.A0A1X2GV07"/>
<dbReference type="PANTHER" id="PTHR15948">
    <property type="entry name" value="G-PROTEIN COUPLED RECEPTOR 89-RELATED"/>
    <property type="match status" value="1"/>
</dbReference>
<dbReference type="Proteomes" id="UP000242146">
    <property type="component" value="Unassembled WGS sequence"/>
</dbReference>
<evidence type="ECO:0000259" key="2">
    <source>
        <dbReference type="Pfam" id="PF12430"/>
    </source>
</evidence>
<dbReference type="InterPro" id="IPR025969">
    <property type="entry name" value="ABA_GPCR_dom"/>
</dbReference>
<keyword evidence="1" id="KW-0472">Membrane</keyword>
<reference evidence="3 4" key="1">
    <citation type="submission" date="2016-07" db="EMBL/GenBank/DDBJ databases">
        <title>Pervasive Adenine N6-methylation of Active Genes in Fungi.</title>
        <authorList>
            <consortium name="DOE Joint Genome Institute"/>
            <person name="Mondo S.J."/>
            <person name="Dannebaum R.O."/>
            <person name="Kuo R.C."/>
            <person name="Labutti K."/>
            <person name="Haridas S."/>
            <person name="Kuo A."/>
            <person name="Salamov A."/>
            <person name="Ahrendt S.R."/>
            <person name="Lipzen A."/>
            <person name="Sullivan W."/>
            <person name="Andreopoulos W.B."/>
            <person name="Clum A."/>
            <person name="Lindquist E."/>
            <person name="Daum C."/>
            <person name="Ramamoorthy G.K."/>
            <person name="Gryganskyi A."/>
            <person name="Culley D."/>
            <person name="Magnuson J.K."/>
            <person name="James T.Y."/>
            <person name="O'Malley M.A."/>
            <person name="Stajich J.E."/>
            <person name="Spatafora J.W."/>
            <person name="Visel A."/>
            <person name="Grigoriev I.V."/>
        </authorList>
    </citation>
    <scope>NUCLEOTIDE SEQUENCE [LARGE SCALE GENOMIC DNA]</scope>
    <source>
        <strain evidence="3 4">NRRL 3301</strain>
    </source>
</reference>
<feature type="transmembrane region" description="Helical" evidence="1">
    <location>
        <begin position="166"/>
        <end position="188"/>
    </location>
</feature>
<name>A0A1X2GV07_9FUNG</name>
<sequence>MKSDLDELERYWLFHRHSKTFRGKCRTLLDIGISVYCVYKLCMTAWNVLVGRMGNGDPVTNLLSWMMARAGNNVHMDPNFWSQQLSFWFAGIIVSRTMRGFFQLVTKIIGHFLSTMAIDDSQILLMMANLMGMYFLSSVVMMQLSLPVDYRYLLASSLEHVEFTFFQHWADLIVFIASVCTIVVLYAVKQTKDISGLAKDYADINLDALESGP</sequence>
<organism evidence="3 4">
    <name type="scientific">Hesseltinella vesiculosa</name>
    <dbReference type="NCBI Taxonomy" id="101127"/>
    <lineage>
        <taxon>Eukaryota</taxon>
        <taxon>Fungi</taxon>
        <taxon>Fungi incertae sedis</taxon>
        <taxon>Mucoromycota</taxon>
        <taxon>Mucoromycotina</taxon>
        <taxon>Mucoromycetes</taxon>
        <taxon>Mucorales</taxon>
        <taxon>Cunninghamellaceae</taxon>
        <taxon>Hesseltinella</taxon>
    </lineage>
</organism>
<feature type="transmembrane region" description="Helical" evidence="1">
    <location>
        <begin position="28"/>
        <end position="49"/>
    </location>
</feature>
<comment type="caution">
    <text evidence="3">The sequence shown here is derived from an EMBL/GenBank/DDBJ whole genome shotgun (WGS) entry which is preliminary data.</text>
</comment>
<protein>
    <recommendedName>
        <fullName evidence="2">Abscisic acid G-protein coupled receptor-like domain-containing protein</fullName>
    </recommendedName>
</protein>
<keyword evidence="1" id="KW-1133">Transmembrane helix</keyword>
<evidence type="ECO:0000256" key="1">
    <source>
        <dbReference type="SAM" id="Phobius"/>
    </source>
</evidence>
<dbReference type="PANTHER" id="PTHR15948:SF0">
    <property type="entry name" value="GOLGI PH REGULATOR A-RELATED"/>
    <property type="match status" value="1"/>
</dbReference>
<accession>A0A1X2GV07</accession>
<evidence type="ECO:0000313" key="4">
    <source>
        <dbReference type="Proteomes" id="UP000242146"/>
    </source>
</evidence>
<proteinExistence type="predicted"/>
<dbReference type="InterPro" id="IPR015672">
    <property type="entry name" value="GPHR/GTG"/>
</dbReference>